<sequence>MIDIQWFPGHMSKTLKNIRNNLKFVDCILILLDARIPFSSMNFELLKLLNNKPFLILLNKSSLADLDKNRFFLDFFHQKKFLHTLNIDAKQKININKIYPKIREIFQCKGIKIKKFLKFMIVGVPNVGKSTLVNCLAGKKVMKTANFPGVTKQIQWINLENNMKLLDTPGVLWPKFNYKEIGYSLAICGCIKETLFIKKAIIDYFLKYLQINYSHYLKKLFKFTDLDLEQEISFQFLMTKTHNNISDVDYLKQENNLLLMIFKKIQSNKMPKVNYDLTLKTFL</sequence>
<keyword evidence="3" id="KW-0963">Cytoplasm</keyword>
<evidence type="ECO:0000313" key="6">
    <source>
        <dbReference type="EMBL" id="AYJ01277.1"/>
    </source>
</evidence>
<name>A0A660HML4_ZIZJU</name>
<dbReference type="SUPFAM" id="SSF52540">
    <property type="entry name" value="P-loop containing nucleoside triphosphate hydrolases"/>
    <property type="match status" value="1"/>
</dbReference>
<dbReference type="GO" id="GO:0005737">
    <property type="term" value="C:cytoplasm"/>
    <property type="evidence" value="ECO:0007669"/>
    <property type="project" value="UniProtKB-SubCell"/>
</dbReference>
<evidence type="ECO:0000256" key="2">
    <source>
        <dbReference type="ARBA" id="ARBA00023134"/>
    </source>
</evidence>
<reference evidence="6 7" key="1">
    <citation type="journal article" date="2018" name="BMC Genomics">
        <title>Comparative genome analysis of jujube witches'-broom Phytoplasma, an obligate pathogen that causes jujube witches'-broom disease.</title>
        <authorList>
            <person name="Wang J."/>
            <person name="Song L."/>
            <person name="Jiao Q."/>
            <person name="Yang S."/>
            <person name="Gao R."/>
            <person name="Lu X."/>
            <person name="Zhou G."/>
        </authorList>
    </citation>
    <scope>NUCLEOTIDE SEQUENCE [LARGE SCALE GENOMIC DNA]</scope>
    <source>
        <strain evidence="6">Jwb-nky</strain>
    </source>
</reference>
<gene>
    <name evidence="6" type="primary">ylqF</name>
    <name evidence="6" type="ORF">CWO85_01915</name>
</gene>
<feature type="binding site" evidence="4">
    <location>
        <position position="170"/>
    </location>
    <ligand>
        <name>GTP</name>
        <dbReference type="ChEBI" id="CHEBI:37565"/>
    </ligand>
</feature>
<feature type="binding site" evidence="4">
    <location>
        <begin position="126"/>
        <end position="131"/>
    </location>
    <ligand>
        <name>GTP</name>
        <dbReference type="ChEBI" id="CHEBI:37565"/>
    </ligand>
</feature>
<evidence type="ECO:0000256" key="1">
    <source>
        <dbReference type="ARBA" id="ARBA00022741"/>
    </source>
</evidence>
<dbReference type="OrthoDB" id="9779790at2"/>
<dbReference type="InterPro" id="IPR019991">
    <property type="entry name" value="GTP-bd_ribosome_bgen"/>
</dbReference>
<comment type="similarity">
    <text evidence="3">Belongs to the TRAFAC class YlqF/YawG GTPase family. MTG1 subfamily.</text>
</comment>
<dbReference type="Proteomes" id="UP000272462">
    <property type="component" value="Chromosome"/>
</dbReference>
<dbReference type="Gene3D" id="3.40.50.300">
    <property type="entry name" value="P-loop containing nucleotide triphosphate hydrolases"/>
    <property type="match status" value="1"/>
</dbReference>
<protein>
    <recommendedName>
        <fullName evidence="3">Ribosome biogenesis GTPase A</fullName>
    </recommendedName>
</protein>
<dbReference type="PANTHER" id="PTHR45782:SF4">
    <property type="entry name" value="MITOCHONDRIAL RIBOSOME-ASSOCIATED GTPASE 1"/>
    <property type="match status" value="1"/>
</dbReference>
<dbReference type="RefSeq" id="WP_121464004.1">
    <property type="nucleotide sequence ID" value="NZ_CP025121.1"/>
</dbReference>
<dbReference type="EMBL" id="CP025121">
    <property type="protein sequence ID" value="AYJ01277.1"/>
    <property type="molecule type" value="Genomic_DNA"/>
</dbReference>
<dbReference type="NCBIfam" id="TIGR03596">
    <property type="entry name" value="GTPase_YlqF"/>
    <property type="match status" value="1"/>
</dbReference>
<organism evidence="6 7">
    <name type="scientific">Ziziphus jujuba witches'-broom phytoplasma</name>
    <dbReference type="NCBI Taxonomy" id="135727"/>
    <lineage>
        <taxon>Bacteria</taxon>
        <taxon>Bacillati</taxon>
        <taxon>Mycoplasmatota</taxon>
        <taxon>Mollicutes</taxon>
        <taxon>Acholeplasmatales</taxon>
        <taxon>Acholeplasmataceae</taxon>
        <taxon>Candidatus Phytoplasma</taxon>
        <taxon>16SrV (Elm yellows group)</taxon>
    </lineage>
</organism>
<feature type="domain" description="G" evidence="5">
    <location>
        <begin position="119"/>
        <end position="173"/>
    </location>
</feature>
<dbReference type="Gene3D" id="1.10.1580.10">
    <property type="match status" value="1"/>
</dbReference>
<dbReference type="GO" id="GO:0005525">
    <property type="term" value="F:GTP binding"/>
    <property type="evidence" value="ECO:0007669"/>
    <property type="project" value="UniProtKB-KW"/>
</dbReference>
<dbReference type="GO" id="GO:0003924">
    <property type="term" value="F:GTPase activity"/>
    <property type="evidence" value="ECO:0007669"/>
    <property type="project" value="TreeGrafter"/>
</dbReference>
<evidence type="ECO:0000256" key="4">
    <source>
        <dbReference type="PIRSR" id="PIRSR006230-1"/>
    </source>
</evidence>
<keyword evidence="2 3" id="KW-0342">GTP-binding</keyword>
<dbReference type="PIRSF" id="PIRSF006230">
    <property type="entry name" value="MG442"/>
    <property type="match status" value="1"/>
</dbReference>
<dbReference type="KEGG" id="pzi:CWO85_01915"/>
<keyword evidence="1 3" id="KW-0547">Nucleotide-binding</keyword>
<evidence type="ECO:0000313" key="7">
    <source>
        <dbReference type="Proteomes" id="UP000272462"/>
    </source>
</evidence>
<dbReference type="InterPro" id="IPR006073">
    <property type="entry name" value="GTP-bd"/>
</dbReference>
<comment type="function">
    <text evidence="3">Required for a late step of 50S ribosomal subunit assembly. Has GTPase activity.</text>
</comment>
<dbReference type="Pfam" id="PF01926">
    <property type="entry name" value="MMR_HSR1"/>
    <property type="match status" value="1"/>
</dbReference>
<proteinExistence type="inferred from homology"/>
<dbReference type="AlphaFoldDB" id="A0A660HML4"/>
<comment type="subcellular location">
    <subcellularLocation>
        <location evidence="3">Cytoplasm</location>
    </subcellularLocation>
</comment>
<accession>A0A660HML4</accession>
<dbReference type="PANTHER" id="PTHR45782">
    <property type="entry name" value="MITOCHONDRIAL RIBOSOME-ASSOCIATED GTPASE 1"/>
    <property type="match status" value="1"/>
</dbReference>
<evidence type="ECO:0000259" key="5">
    <source>
        <dbReference type="Pfam" id="PF01926"/>
    </source>
</evidence>
<dbReference type="InterPro" id="IPR016478">
    <property type="entry name" value="GTPase_MTG1"/>
</dbReference>
<dbReference type="CDD" id="cd01856">
    <property type="entry name" value="YlqF"/>
    <property type="match status" value="1"/>
</dbReference>
<dbReference type="GO" id="GO:0006412">
    <property type="term" value="P:translation"/>
    <property type="evidence" value="ECO:0007669"/>
    <property type="project" value="TreeGrafter"/>
</dbReference>
<keyword evidence="7" id="KW-1185">Reference proteome</keyword>
<evidence type="ECO:0000256" key="3">
    <source>
        <dbReference type="PIRNR" id="PIRNR006230"/>
    </source>
</evidence>
<dbReference type="InterPro" id="IPR027417">
    <property type="entry name" value="P-loop_NTPase"/>
</dbReference>
<dbReference type="InterPro" id="IPR023179">
    <property type="entry name" value="GTP-bd_ortho_bundle_sf"/>
</dbReference>